<dbReference type="Proteomes" id="UP001190700">
    <property type="component" value="Unassembled WGS sequence"/>
</dbReference>
<reference evidence="1 2" key="1">
    <citation type="journal article" date="2015" name="Genome Biol. Evol.">
        <title>Comparative Genomics of a Bacterivorous Green Alga Reveals Evolutionary Causalities and Consequences of Phago-Mixotrophic Mode of Nutrition.</title>
        <authorList>
            <person name="Burns J.A."/>
            <person name="Paasch A."/>
            <person name="Narechania A."/>
            <person name="Kim E."/>
        </authorList>
    </citation>
    <scope>NUCLEOTIDE SEQUENCE [LARGE SCALE GENOMIC DNA]</scope>
    <source>
        <strain evidence="1 2">PLY_AMNH</strain>
    </source>
</reference>
<name>A0AAE0C6R1_9CHLO</name>
<dbReference type="AlphaFoldDB" id="A0AAE0C6R1"/>
<dbReference type="Gene3D" id="2.130.10.10">
    <property type="entry name" value="YVTN repeat-like/Quinoprotein amine dehydrogenase"/>
    <property type="match status" value="1"/>
</dbReference>
<evidence type="ECO:0000313" key="1">
    <source>
        <dbReference type="EMBL" id="KAK3248445.1"/>
    </source>
</evidence>
<comment type="caution">
    <text evidence="1">The sequence shown here is derived from an EMBL/GenBank/DDBJ whole genome shotgun (WGS) entry which is preliminary data.</text>
</comment>
<dbReference type="PANTHER" id="PTHR10644">
    <property type="entry name" value="DNA REPAIR/RNA PROCESSING CPSF FAMILY"/>
    <property type="match status" value="1"/>
</dbReference>
<gene>
    <name evidence="1" type="ORF">CYMTET_42091</name>
</gene>
<dbReference type="InterPro" id="IPR015943">
    <property type="entry name" value="WD40/YVTN_repeat-like_dom_sf"/>
</dbReference>
<keyword evidence="2" id="KW-1185">Reference proteome</keyword>
<dbReference type="PROSITE" id="PS51257">
    <property type="entry name" value="PROKAR_LIPOPROTEIN"/>
    <property type="match status" value="1"/>
</dbReference>
<organism evidence="1 2">
    <name type="scientific">Cymbomonas tetramitiformis</name>
    <dbReference type="NCBI Taxonomy" id="36881"/>
    <lineage>
        <taxon>Eukaryota</taxon>
        <taxon>Viridiplantae</taxon>
        <taxon>Chlorophyta</taxon>
        <taxon>Pyramimonadophyceae</taxon>
        <taxon>Pyramimonadales</taxon>
        <taxon>Pyramimonadaceae</taxon>
        <taxon>Cymbomonas</taxon>
    </lineage>
</organism>
<protein>
    <submittedName>
        <fullName evidence="1">Uncharacterized protein</fullName>
    </submittedName>
</protein>
<accession>A0AAE0C6R1</accession>
<evidence type="ECO:0000313" key="2">
    <source>
        <dbReference type="Proteomes" id="UP001190700"/>
    </source>
</evidence>
<sequence>MSRGGILFKRIQSASVVSSACVGAFTGSLPQLALSTRDRLQVWSRPSDGSTCERELQLCVEAPIYGGLEYTAFLQRPGNPRGYAIVITADCTCSLLGYNPATDSFEEESATTLNLLDDASQTTSLRRVDGITASEPFYVRNSRTKEVHSALIALSLFDRNIHVIEVNWGSLSEIPTLRAAPLDLLVTLSADLERDLRDHPPNILSLAFCPQHPDGVDFEGNYALAVLYADEPPGALRTVHLSCVAADMRAGVVHPGAWCVRNMHPTTHLLHSSITRADGVSDASHQGIIAFSSFGASLYTAELGLQQKLKWSLTGIPTCATPIGAEGLLVVGDNSGCLTALNTECRPWRCCAITCDGDLTVPSALCFLGGAGPGGMDNGVLVLASQTGDSQLLKTAEELPWSFRGASAEDDLQPQPVWRWELSETAFIPNLAPIVDVLALEDVAEARHEATRFKGSGEAALKETQLLMLCGAEPTASIRRCYVAMELQATFHGEDTLEGAVKLMAFKATATYIGFSYEAAKRTMLMRAEADGLTVATLPGIAEHDSTIMLSSLSATILLQAWMLQPRAAWWPPGCLHQLMPTPPRPSIMPPTWALSWCSPVVPLCMSSTSTRRAGLVWTPKL</sequence>
<dbReference type="InterPro" id="IPR050358">
    <property type="entry name" value="RSE1/DDB1/CFT1"/>
</dbReference>
<proteinExistence type="predicted"/>
<dbReference type="EMBL" id="LGRX02028081">
    <property type="protein sequence ID" value="KAK3248445.1"/>
    <property type="molecule type" value="Genomic_DNA"/>
</dbReference>